<dbReference type="VEuPathDB" id="FungiDB:sscle_02g021230"/>
<dbReference type="InterPro" id="IPR027310">
    <property type="entry name" value="Profilin_CS"/>
</dbReference>
<dbReference type="PANTHER" id="PTHR11604:SF0">
    <property type="entry name" value="PROFILIN"/>
    <property type="match status" value="1"/>
</dbReference>
<gene>
    <name evidence="8" type="ORF">sscle_02g021230</name>
</gene>
<dbReference type="AlphaFoldDB" id="A0A1D9PYH9"/>
<dbReference type="EMBL" id="CP017815">
    <property type="protein sequence ID" value="APA07353.1"/>
    <property type="molecule type" value="Genomic_DNA"/>
</dbReference>
<dbReference type="PROSITE" id="PS00414">
    <property type="entry name" value="PROFILIN"/>
    <property type="match status" value="1"/>
</dbReference>
<dbReference type="GO" id="GO:0003779">
    <property type="term" value="F:actin binding"/>
    <property type="evidence" value="ECO:0007669"/>
    <property type="project" value="UniProtKB-KW"/>
</dbReference>
<comment type="similarity">
    <text evidence="2 7">Belongs to the profilin family.</text>
</comment>
<sequence>MSWQAYIDQSLCGSGHVEKGAIYNLEGNSCWATSPDFPITPAEMVEVKKGLDGKTDDLYANGFHLAGERYVLTKVDEETKVLFARKGKDGLVIGKTVQAIVIARYVDPMIAGNTSETVQKLVDYLVKVGY</sequence>
<dbReference type="OrthoDB" id="421374at2759"/>
<dbReference type="InterPro" id="IPR005455">
    <property type="entry name" value="PFN_euk"/>
</dbReference>
<evidence type="ECO:0000256" key="3">
    <source>
        <dbReference type="ARBA" id="ARBA00022490"/>
    </source>
</evidence>
<comment type="subcellular location">
    <subcellularLocation>
        <location evidence="1">Cytoplasm</location>
        <location evidence="1">Cytoskeleton</location>
    </subcellularLocation>
</comment>
<dbReference type="SMART" id="SM00392">
    <property type="entry name" value="PROF"/>
    <property type="match status" value="1"/>
</dbReference>
<dbReference type="PRINTS" id="PR00392">
    <property type="entry name" value="PROFILIN"/>
</dbReference>
<dbReference type="GO" id="GO:0005856">
    <property type="term" value="C:cytoskeleton"/>
    <property type="evidence" value="ECO:0007669"/>
    <property type="project" value="UniProtKB-SubCell"/>
</dbReference>
<dbReference type="PRINTS" id="PR01640">
    <property type="entry name" value="PROFILINPLNT"/>
</dbReference>
<name>A0A1D9PYH9_SCLS1</name>
<evidence type="ECO:0000256" key="4">
    <source>
        <dbReference type="ARBA" id="ARBA00023203"/>
    </source>
</evidence>
<evidence type="ECO:0000256" key="2">
    <source>
        <dbReference type="ARBA" id="ARBA00010058"/>
    </source>
</evidence>
<dbReference type="CDD" id="cd00148">
    <property type="entry name" value="PROF"/>
    <property type="match status" value="1"/>
</dbReference>
<dbReference type="PANTHER" id="PTHR11604">
    <property type="entry name" value="PROFILIN"/>
    <property type="match status" value="1"/>
</dbReference>
<evidence type="ECO:0000256" key="6">
    <source>
        <dbReference type="RuleBase" id="RU003908"/>
    </source>
</evidence>
<dbReference type="SUPFAM" id="SSF55770">
    <property type="entry name" value="Profilin (actin-binding protein)"/>
    <property type="match status" value="1"/>
</dbReference>
<proteinExistence type="inferred from homology"/>
<evidence type="ECO:0000313" key="8">
    <source>
        <dbReference type="EMBL" id="APA07353.1"/>
    </source>
</evidence>
<accession>A0A1D9PYH9</accession>
<dbReference type="Gene3D" id="3.30.450.30">
    <property type="entry name" value="Dynein light chain 2a, cytoplasmic"/>
    <property type="match status" value="1"/>
</dbReference>
<protein>
    <recommendedName>
        <fullName evidence="7">Profilin</fullName>
    </recommendedName>
</protein>
<keyword evidence="3" id="KW-0963">Cytoplasm</keyword>
<dbReference type="Pfam" id="PF00235">
    <property type="entry name" value="Profilin"/>
    <property type="match status" value="1"/>
</dbReference>
<evidence type="ECO:0000256" key="5">
    <source>
        <dbReference type="ARBA" id="ARBA00023212"/>
    </source>
</evidence>
<evidence type="ECO:0000256" key="1">
    <source>
        <dbReference type="ARBA" id="ARBA00004245"/>
    </source>
</evidence>
<reference evidence="9" key="1">
    <citation type="journal article" date="2017" name="Genome Biol. Evol.">
        <title>The complete genome sequence of the phytopathogenic fungus Sclerotinia sclerotiorum reveals insights into the genome architecture of broad host range pathogens.</title>
        <authorList>
            <person name="Derbyshire M."/>
            <person name="Denton-Giles M."/>
            <person name="Hegedus D."/>
            <person name="Seifbarghy S."/>
            <person name="Rollins J."/>
            <person name="van Kan J."/>
            <person name="Seidl M.F."/>
            <person name="Faino L."/>
            <person name="Mbengue M."/>
            <person name="Navaud O."/>
            <person name="Raffaele S."/>
            <person name="Hammond-Kosack K."/>
            <person name="Heard S."/>
            <person name="Oliver R."/>
        </authorList>
    </citation>
    <scope>NUCLEOTIDE SEQUENCE [LARGE SCALE GENOMIC DNA]</scope>
    <source>
        <strain evidence="9">ATCC 18683 / 1980 / Ss-1</strain>
    </source>
</reference>
<dbReference type="Proteomes" id="UP000177798">
    <property type="component" value="Chromosome 2"/>
</dbReference>
<comment type="function">
    <text evidence="6">Binds to actin and affects the structure of the cytoskeleton. At high concentrations, profilin prevents the polymerization of actin, whereas it enhances it at low concentrations.</text>
</comment>
<organism evidence="8 9">
    <name type="scientific">Sclerotinia sclerotiorum (strain ATCC 18683 / 1980 / Ss-1)</name>
    <name type="common">White mold</name>
    <name type="synonym">Whetzelinia sclerotiorum</name>
    <dbReference type="NCBI Taxonomy" id="665079"/>
    <lineage>
        <taxon>Eukaryota</taxon>
        <taxon>Fungi</taxon>
        <taxon>Dikarya</taxon>
        <taxon>Ascomycota</taxon>
        <taxon>Pezizomycotina</taxon>
        <taxon>Leotiomycetes</taxon>
        <taxon>Helotiales</taxon>
        <taxon>Sclerotiniaceae</taxon>
        <taxon>Sclerotinia</taxon>
    </lineage>
</organism>
<comment type="subunit">
    <text evidence="6">Occurs in many kinds of cells as a complex with monomeric actin in a 1:1 ratio.</text>
</comment>
<evidence type="ECO:0000256" key="7">
    <source>
        <dbReference type="RuleBase" id="RU003909"/>
    </source>
</evidence>
<dbReference type="InterPro" id="IPR048278">
    <property type="entry name" value="PFN"/>
</dbReference>
<dbReference type="InterPro" id="IPR036140">
    <property type="entry name" value="PFN_sf"/>
</dbReference>
<evidence type="ECO:0000313" key="9">
    <source>
        <dbReference type="Proteomes" id="UP000177798"/>
    </source>
</evidence>
<keyword evidence="4 7" id="KW-0009">Actin-binding</keyword>
<keyword evidence="5 6" id="KW-0206">Cytoskeleton</keyword>